<dbReference type="Pfam" id="PF05964">
    <property type="entry name" value="FYRN"/>
    <property type="match status" value="1"/>
</dbReference>
<dbReference type="Pfam" id="PF24237">
    <property type="entry name" value="INO80E"/>
    <property type="match status" value="1"/>
</dbReference>
<dbReference type="PANTHER" id="PTHR22715">
    <property type="entry name" value="TRANSFORMING GROWTH FACTOR BETA REGULATED GENE 1"/>
    <property type="match status" value="1"/>
</dbReference>
<evidence type="ECO:0000313" key="6">
    <source>
        <dbReference type="Proteomes" id="UP000235965"/>
    </source>
</evidence>
<dbReference type="InterPro" id="IPR003888">
    <property type="entry name" value="FYrich_N"/>
</dbReference>
<organism evidence="5 6">
    <name type="scientific">Cryptotermes secundus</name>
    <dbReference type="NCBI Taxonomy" id="105785"/>
    <lineage>
        <taxon>Eukaryota</taxon>
        <taxon>Metazoa</taxon>
        <taxon>Ecdysozoa</taxon>
        <taxon>Arthropoda</taxon>
        <taxon>Hexapoda</taxon>
        <taxon>Insecta</taxon>
        <taxon>Pterygota</taxon>
        <taxon>Neoptera</taxon>
        <taxon>Polyneoptera</taxon>
        <taxon>Dictyoptera</taxon>
        <taxon>Blattodea</taxon>
        <taxon>Blattoidea</taxon>
        <taxon>Termitoidae</taxon>
        <taxon>Kalotermitidae</taxon>
        <taxon>Cryptotermitinae</taxon>
        <taxon>Cryptotermes</taxon>
    </lineage>
</organism>
<dbReference type="InParanoid" id="A0A2J7PK61"/>
<accession>A0A2J7PK61</accession>
<keyword evidence="6" id="KW-1185">Reference proteome</keyword>
<dbReference type="FunCoup" id="A0A2J7PK61">
    <property type="interactions" value="751"/>
</dbReference>
<sequence>MAYVFSDGYGYLQNSSGVLGSAVNIKYKKKYNKIKRIIKDLVFENAALCDQVSQMQEKILIVKEERRFLLKKLYHLQAIAETDNQLQIHTPKLPTAGLSPPSATSDTSSSAKKTSTKKRVTSEILETIKMNPKVKKSNTTKTKKIVHPIPLDITGRPVFPIVLGGLTVHSLGEVVSDRPDYHSEDLIFPVGYCSTRVYGSLKNPERKCVYTCKIVDGGTAPSFEIVADSDLDAPLVGNSARECHSMLLRHINRAVGVEVVNTKGRGPEFFGLSHPTIQNLIQSSPGTRKCSLYKWSRFEVSRSGGEPLMEENDPSLNFDALQRSIAFSKSHMVSVIKDEPSEQLLSSSSATLRDLLMS</sequence>
<reference evidence="5 6" key="1">
    <citation type="submission" date="2017-12" db="EMBL/GenBank/DDBJ databases">
        <title>Hemimetabolous genomes reveal molecular basis of termite eusociality.</title>
        <authorList>
            <person name="Harrison M.C."/>
            <person name="Jongepier E."/>
            <person name="Robertson H.M."/>
            <person name="Arning N."/>
            <person name="Bitard-Feildel T."/>
            <person name="Chao H."/>
            <person name="Childers C.P."/>
            <person name="Dinh H."/>
            <person name="Doddapaneni H."/>
            <person name="Dugan S."/>
            <person name="Gowin J."/>
            <person name="Greiner C."/>
            <person name="Han Y."/>
            <person name="Hu H."/>
            <person name="Hughes D.S.T."/>
            <person name="Huylmans A.-K."/>
            <person name="Kemena C."/>
            <person name="Kremer L.P.M."/>
            <person name="Lee S.L."/>
            <person name="Lopez-Ezquerra A."/>
            <person name="Mallet L."/>
            <person name="Monroy-Kuhn J.M."/>
            <person name="Moser A."/>
            <person name="Murali S.C."/>
            <person name="Muzny D.M."/>
            <person name="Otani S."/>
            <person name="Piulachs M.-D."/>
            <person name="Poelchau M."/>
            <person name="Qu J."/>
            <person name="Schaub F."/>
            <person name="Wada-Katsumata A."/>
            <person name="Worley K.C."/>
            <person name="Xie Q."/>
            <person name="Ylla G."/>
            <person name="Poulsen M."/>
            <person name="Gibbs R.A."/>
            <person name="Schal C."/>
            <person name="Richards S."/>
            <person name="Belles X."/>
            <person name="Korb J."/>
            <person name="Bornberg-Bauer E."/>
        </authorList>
    </citation>
    <scope>NUCLEOTIDE SEQUENCE [LARGE SCALE GENOMIC DNA]</scope>
    <source>
        <tissue evidence="5">Whole body</tissue>
    </source>
</reference>
<dbReference type="InterPro" id="IPR003889">
    <property type="entry name" value="FYrich_C"/>
</dbReference>
<gene>
    <name evidence="5" type="ORF">B7P43_G00876</name>
</gene>
<dbReference type="Proteomes" id="UP000235965">
    <property type="component" value="Unassembled WGS sequence"/>
</dbReference>
<feature type="region of interest" description="Disordered" evidence="3">
    <location>
        <begin position="91"/>
        <end position="119"/>
    </location>
</feature>
<name>A0A2J7PK61_9NEOP</name>
<proteinExistence type="predicted"/>
<dbReference type="PROSITE" id="PS51543">
    <property type="entry name" value="FYRC"/>
    <property type="match status" value="1"/>
</dbReference>
<dbReference type="PANTHER" id="PTHR22715:SF0">
    <property type="entry name" value="TRANSFORMING GROWTH FACTOR BETA REGULATOR 1"/>
    <property type="match status" value="1"/>
</dbReference>
<dbReference type="Gene3D" id="3.30.160.360">
    <property type="match status" value="1"/>
</dbReference>
<keyword evidence="2" id="KW-0539">Nucleus</keyword>
<comment type="caution">
    <text evidence="5">The sequence shown here is derived from an EMBL/GenBank/DDBJ whole genome shotgun (WGS) entry which is preliminary data.</text>
</comment>
<protein>
    <recommendedName>
        <fullName evidence="4">INO80 complex subunit E N-terminal domain-containing protein</fullName>
    </recommendedName>
</protein>
<dbReference type="InterPro" id="IPR040092">
    <property type="entry name" value="TBRG1"/>
</dbReference>
<evidence type="ECO:0000313" key="5">
    <source>
        <dbReference type="EMBL" id="PNF16723.1"/>
    </source>
</evidence>
<dbReference type="SMART" id="SM00541">
    <property type="entry name" value="FYRN"/>
    <property type="match status" value="1"/>
</dbReference>
<dbReference type="SMART" id="SM00542">
    <property type="entry name" value="FYRC"/>
    <property type="match status" value="1"/>
</dbReference>
<dbReference type="GO" id="GO:0051726">
    <property type="term" value="P:regulation of cell cycle"/>
    <property type="evidence" value="ECO:0007669"/>
    <property type="project" value="TreeGrafter"/>
</dbReference>
<comment type="subcellular location">
    <subcellularLocation>
        <location evidence="1">Nucleus</location>
    </subcellularLocation>
</comment>
<evidence type="ECO:0000256" key="1">
    <source>
        <dbReference type="ARBA" id="ARBA00004123"/>
    </source>
</evidence>
<dbReference type="STRING" id="105785.A0A2J7PK61"/>
<feature type="domain" description="INO80 complex subunit E N-terminal" evidence="4">
    <location>
        <begin position="26"/>
        <end position="73"/>
    </location>
</feature>
<dbReference type="Pfam" id="PF05965">
    <property type="entry name" value="FYRC"/>
    <property type="match status" value="1"/>
</dbReference>
<dbReference type="PROSITE" id="PS51542">
    <property type="entry name" value="FYRN"/>
    <property type="match status" value="1"/>
</dbReference>
<dbReference type="EMBL" id="NEVH01024940">
    <property type="protein sequence ID" value="PNF16723.1"/>
    <property type="molecule type" value="Genomic_DNA"/>
</dbReference>
<feature type="compositionally biased region" description="Low complexity" evidence="3">
    <location>
        <begin position="99"/>
        <end position="113"/>
    </location>
</feature>
<dbReference type="OrthoDB" id="285793at2759"/>
<dbReference type="GO" id="GO:0005634">
    <property type="term" value="C:nucleus"/>
    <property type="evidence" value="ECO:0007669"/>
    <property type="project" value="UniProtKB-SubCell"/>
</dbReference>
<evidence type="ECO:0000259" key="4">
    <source>
        <dbReference type="Pfam" id="PF24237"/>
    </source>
</evidence>
<dbReference type="AlphaFoldDB" id="A0A2J7PK61"/>
<evidence type="ECO:0000256" key="2">
    <source>
        <dbReference type="ARBA" id="ARBA00023242"/>
    </source>
</evidence>
<evidence type="ECO:0000256" key="3">
    <source>
        <dbReference type="SAM" id="MobiDB-lite"/>
    </source>
</evidence>
<dbReference type="InterPro" id="IPR056515">
    <property type="entry name" value="INO80E_N"/>
</dbReference>